<dbReference type="OMA" id="LGFVCRH"/>
<dbReference type="InterPro" id="IPR027021">
    <property type="entry name" value="C-di-GMP_BP_PA4608"/>
</dbReference>
<feature type="domain" description="PilZ" evidence="1">
    <location>
        <begin position="23"/>
        <end position="120"/>
    </location>
</feature>
<dbReference type="AlphaFoldDB" id="A0A2V4PBN9"/>
<organism evidence="3 4">
    <name type="scientific">Vibrio cholerae</name>
    <dbReference type="NCBI Taxonomy" id="666"/>
    <lineage>
        <taxon>Bacteria</taxon>
        <taxon>Pseudomonadati</taxon>
        <taxon>Pseudomonadota</taxon>
        <taxon>Gammaproteobacteria</taxon>
        <taxon>Vibrionales</taxon>
        <taxon>Vibrionaceae</taxon>
        <taxon>Vibrio</taxon>
    </lineage>
</organism>
<dbReference type="EMBL" id="QZRB01000022">
    <property type="protein sequence ID" value="MVD24646.1"/>
    <property type="molecule type" value="Genomic_DNA"/>
</dbReference>
<reference evidence="3 4" key="2">
    <citation type="submission" date="2019-02" db="EMBL/GenBank/DDBJ databases">
        <title>Genomic plasticity associated with the antimicrobial resistance in Vibrio cholerae.</title>
        <authorList>
            <person name="Verma J."/>
            <person name="Bag S."/>
            <person name="Saha B."/>
            <person name="Kumar P."/>
            <person name="Ghosh T.S."/>
            <person name="Dayal M."/>
            <person name="Senapati T."/>
            <person name="Mehra S."/>
            <person name="Dey P."/>
            <person name="Desigamani A."/>
            <person name="Kumar D."/>
            <person name="Rana P."/>
            <person name="Kumar B."/>
            <person name="Maiti T.K."/>
            <person name="Sharma N.C."/>
            <person name="Bhadra R.K."/>
            <person name="Mutreja A."/>
            <person name="Nair G.B."/>
            <person name="Ramamurthy T."/>
            <person name="Das B."/>
        </authorList>
    </citation>
    <scope>NUCLEOTIDE SEQUENCE [LARGE SCALE GENOMIC DNA]</scope>
    <source>
        <strain evidence="3 4">IDH06781</strain>
    </source>
</reference>
<sequence length="143" mass="16338">MMYPLLCLSYLYVVFVRENAMIEKRRFSRILYQAPATLSQGDKQLSTCIQDLSLHGLLLWSEDEPDLDTHALVDVVFSLPESDVTISLSAKIISIQERIIRMAISHIDIESIAHLRRLVELNVGDDSLLHRDLEHLSDLGLHE</sequence>
<gene>
    <name evidence="2" type="ORF">D6U24_14945</name>
    <name evidence="3" type="ORF">EYB64_17830</name>
</gene>
<evidence type="ECO:0000313" key="2">
    <source>
        <dbReference type="EMBL" id="MVD24646.1"/>
    </source>
</evidence>
<dbReference type="InterPro" id="IPR009875">
    <property type="entry name" value="PilZ_domain"/>
</dbReference>
<dbReference type="EMBL" id="SISP01000039">
    <property type="protein sequence ID" value="TBM38471.1"/>
    <property type="molecule type" value="Genomic_DNA"/>
</dbReference>
<dbReference type="Proteomes" id="UP000471242">
    <property type="component" value="Unassembled WGS sequence"/>
</dbReference>
<dbReference type="GO" id="GO:0035438">
    <property type="term" value="F:cyclic-di-GMP binding"/>
    <property type="evidence" value="ECO:0007669"/>
    <property type="project" value="InterPro"/>
</dbReference>
<evidence type="ECO:0000313" key="4">
    <source>
        <dbReference type="Proteomes" id="UP000294145"/>
    </source>
</evidence>
<dbReference type="Gene3D" id="2.40.10.220">
    <property type="entry name" value="predicted glycosyltransferase like domains"/>
    <property type="match status" value="1"/>
</dbReference>
<evidence type="ECO:0000313" key="3">
    <source>
        <dbReference type="EMBL" id="TBM38471.1"/>
    </source>
</evidence>
<proteinExistence type="predicted"/>
<accession>A0A2V4PBN9</accession>
<dbReference type="PIRSF" id="PIRSF028141">
    <property type="entry name" value="C-di-GMP_BP_PA4608"/>
    <property type="match status" value="1"/>
</dbReference>
<evidence type="ECO:0000313" key="5">
    <source>
        <dbReference type="Proteomes" id="UP000471242"/>
    </source>
</evidence>
<comment type="caution">
    <text evidence="3">The sequence shown here is derived from an EMBL/GenBank/DDBJ whole genome shotgun (WGS) entry which is preliminary data.</text>
</comment>
<protein>
    <submittedName>
        <fullName evidence="3">PilZ domain-containing protein</fullName>
    </submittedName>
</protein>
<evidence type="ECO:0000259" key="1">
    <source>
        <dbReference type="Pfam" id="PF07238"/>
    </source>
</evidence>
<reference evidence="2 5" key="1">
    <citation type="submission" date="2018-09" db="EMBL/GenBank/DDBJ databases">
        <title>Genomic epidemiology reveals two lineages of Vibrio cholerae that can cause global cholera epidemics despite absence of cholera toxin gene.</title>
        <authorList>
            <person name="Wang H."/>
            <person name="Zen W."/>
            <person name="Yu H."/>
            <person name="Zhang W."/>
            <person name="Pan J."/>
            <person name="Yang C."/>
            <person name="Cui Y."/>
        </authorList>
    </citation>
    <scope>NUCLEOTIDE SEQUENCE [LARGE SCALE GENOMIC DNA]</scope>
    <source>
        <strain evidence="2 5">00-1_S85</strain>
    </source>
</reference>
<dbReference type="Proteomes" id="UP000294145">
    <property type="component" value="Unassembled WGS sequence"/>
</dbReference>
<dbReference type="Pfam" id="PF07238">
    <property type="entry name" value="PilZ"/>
    <property type="match status" value="1"/>
</dbReference>
<dbReference type="SUPFAM" id="SSF141371">
    <property type="entry name" value="PilZ domain-like"/>
    <property type="match status" value="1"/>
</dbReference>
<name>A0A2V4PBN9_VIBCL</name>